<comment type="cofactor">
    <cofactor evidence="1">
        <name>[4Fe-4S] cluster</name>
        <dbReference type="ChEBI" id="CHEBI:49883"/>
    </cofactor>
</comment>
<feature type="domain" description="Radical SAM core" evidence="7">
    <location>
        <begin position="208"/>
        <end position="432"/>
    </location>
</feature>
<feature type="domain" description="B12-binding" evidence="6">
    <location>
        <begin position="1"/>
        <end position="134"/>
    </location>
</feature>
<keyword evidence="5" id="KW-0411">Iron-sulfur</keyword>
<dbReference type="SFLD" id="SFLDS00029">
    <property type="entry name" value="Radical_SAM"/>
    <property type="match status" value="1"/>
</dbReference>
<dbReference type="SUPFAM" id="SSF52242">
    <property type="entry name" value="Cobalamin (vitamin B12)-binding domain"/>
    <property type="match status" value="1"/>
</dbReference>
<dbReference type="Pfam" id="PF02310">
    <property type="entry name" value="B12-binding"/>
    <property type="match status" value="1"/>
</dbReference>
<dbReference type="GO" id="GO:0003824">
    <property type="term" value="F:catalytic activity"/>
    <property type="evidence" value="ECO:0007669"/>
    <property type="project" value="InterPro"/>
</dbReference>
<keyword evidence="4" id="KW-0408">Iron</keyword>
<dbReference type="OrthoDB" id="9801424at2"/>
<keyword evidence="9" id="KW-1185">Reference proteome</keyword>
<dbReference type="CDD" id="cd01335">
    <property type="entry name" value="Radical_SAM"/>
    <property type="match status" value="1"/>
</dbReference>
<dbReference type="GO" id="GO:0005829">
    <property type="term" value="C:cytosol"/>
    <property type="evidence" value="ECO:0007669"/>
    <property type="project" value="TreeGrafter"/>
</dbReference>
<sequence length="618" mass="72208">MKILLTALDAKFIHSNLAIYCLASYADKYRDSLKLKEYTINQQKDFILRDLYLEKPDIVCFSCYIWNINYIREIISDLHKVLPNTKIWLGGPEVSYNSTEIVDSLPEIAGIMIGEGEETFLEFCQYYIDEIGNLNEIDGLTYRPSNAIAKHELDKNNNDSQNNSDDINYNKTLSNEKASKESIILTNPRAIFDLDKLPFCYEVLNNLSLEHRIIYYESSRGCPFNCSYCLSSIDKKVRFRSLDKVFHELQFFIDHEVPQVKFVDRTFNCDHKRTIAIWKYLMEHDKGITNFHCEIAAEILNDEEIELLQQMRPGLVQLEIGVQTTNPQTLKAIHRPSTFDHLASIVNRIHMNHNVHMHLDLIAGLPHEDLKSFANSFNDVYSLLPEQLQMGFLKVLKGSFMHAHKDEYNCVHQSSSPFEVLSTTWISYDDILLLKQVEEMVEVYYNSGQFSKTLPYLVDTFNTPFEFFEALGKFYAYKDYDKISHNRIRKYEILIEFMDFLINNPDSCVCALNTQFDLTDFSIEKLKELCLLDLYLRENLKKRPIWMTDLTKIKNETKNVYVENGLRRSAKLHIEPFYYLSSEDFGFADTNIQKSVIYCAFDYENRNPINHNASIVLL</sequence>
<dbReference type="PANTHER" id="PTHR43409:SF16">
    <property type="entry name" value="SLR0320 PROTEIN"/>
    <property type="match status" value="1"/>
</dbReference>
<dbReference type="CDD" id="cd02068">
    <property type="entry name" value="radical_SAM_B12_BD"/>
    <property type="match status" value="1"/>
</dbReference>
<dbReference type="GO" id="GO:0031419">
    <property type="term" value="F:cobalamin binding"/>
    <property type="evidence" value="ECO:0007669"/>
    <property type="project" value="InterPro"/>
</dbReference>
<dbReference type="InterPro" id="IPR051198">
    <property type="entry name" value="BchE-like"/>
</dbReference>
<keyword evidence="2" id="KW-0949">S-adenosyl-L-methionine</keyword>
<evidence type="ECO:0000259" key="7">
    <source>
        <dbReference type="PROSITE" id="PS51918"/>
    </source>
</evidence>
<dbReference type="Pfam" id="PF04055">
    <property type="entry name" value="Radical_SAM"/>
    <property type="match status" value="1"/>
</dbReference>
<keyword evidence="3" id="KW-0479">Metal-binding</keyword>
<gene>
    <name evidence="8" type="ORF">SAMN02910414_02032</name>
</gene>
<organism evidence="8 9">
    <name type="scientific">Lachnobacterium bovis DSM 14045</name>
    <dbReference type="NCBI Taxonomy" id="1122142"/>
    <lineage>
        <taxon>Bacteria</taxon>
        <taxon>Bacillati</taxon>
        <taxon>Bacillota</taxon>
        <taxon>Clostridia</taxon>
        <taxon>Lachnospirales</taxon>
        <taxon>Lachnospiraceae</taxon>
        <taxon>Lachnobacterium</taxon>
    </lineage>
</organism>
<evidence type="ECO:0000256" key="3">
    <source>
        <dbReference type="ARBA" id="ARBA00022723"/>
    </source>
</evidence>
<protein>
    <submittedName>
        <fullName evidence="8">Radical SAM superfamily enzyme YgiQ, UPF0313 family</fullName>
    </submittedName>
</protein>
<evidence type="ECO:0000256" key="1">
    <source>
        <dbReference type="ARBA" id="ARBA00001966"/>
    </source>
</evidence>
<accession>A0A1H3LKQ6</accession>
<dbReference type="InterPro" id="IPR036724">
    <property type="entry name" value="Cobalamin-bd_sf"/>
</dbReference>
<dbReference type="InterPro" id="IPR007197">
    <property type="entry name" value="rSAM"/>
</dbReference>
<dbReference type="PANTHER" id="PTHR43409">
    <property type="entry name" value="ANAEROBIC MAGNESIUM-PROTOPORPHYRIN IX MONOMETHYL ESTER CYCLASE-RELATED"/>
    <property type="match status" value="1"/>
</dbReference>
<dbReference type="PROSITE" id="PS51918">
    <property type="entry name" value="RADICAL_SAM"/>
    <property type="match status" value="1"/>
</dbReference>
<dbReference type="Gene3D" id="3.80.30.20">
    <property type="entry name" value="tm_1862 like domain"/>
    <property type="match status" value="1"/>
</dbReference>
<dbReference type="InterPro" id="IPR006158">
    <property type="entry name" value="Cobalamin-bd"/>
</dbReference>
<dbReference type="GO" id="GO:0046872">
    <property type="term" value="F:metal ion binding"/>
    <property type="evidence" value="ECO:0007669"/>
    <property type="project" value="UniProtKB-KW"/>
</dbReference>
<dbReference type="EMBL" id="FNPG01000026">
    <property type="protein sequence ID" value="SDY64435.1"/>
    <property type="molecule type" value="Genomic_DNA"/>
</dbReference>
<evidence type="ECO:0000259" key="6">
    <source>
        <dbReference type="PROSITE" id="PS51332"/>
    </source>
</evidence>
<evidence type="ECO:0000256" key="2">
    <source>
        <dbReference type="ARBA" id="ARBA00022691"/>
    </source>
</evidence>
<evidence type="ECO:0000313" key="8">
    <source>
        <dbReference type="EMBL" id="SDY64435.1"/>
    </source>
</evidence>
<evidence type="ECO:0000256" key="4">
    <source>
        <dbReference type="ARBA" id="ARBA00023004"/>
    </source>
</evidence>
<proteinExistence type="predicted"/>
<dbReference type="STRING" id="1122142.SAMN02910414_02032"/>
<name>A0A1H3LKQ6_9FIRM</name>
<dbReference type="RefSeq" id="WP_074718627.1">
    <property type="nucleotide sequence ID" value="NZ_FNPG01000026.1"/>
</dbReference>
<dbReference type="SFLD" id="SFLDG01123">
    <property type="entry name" value="methyltransferase_(Class_B)"/>
    <property type="match status" value="1"/>
</dbReference>
<dbReference type="PROSITE" id="PS51332">
    <property type="entry name" value="B12_BINDING"/>
    <property type="match status" value="1"/>
</dbReference>
<dbReference type="InterPro" id="IPR006638">
    <property type="entry name" value="Elp3/MiaA/NifB-like_rSAM"/>
</dbReference>
<dbReference type="AlphaFoldDB" id="A0A1H3LKQ6"/>
<dbReference type="Pfam" id="PF13311">
    <property type="entry name" value="DUF4080"/>
    <property type="match status" value="1"/>
</dbReference>
<dbReference type="InterPro" id="IPR025288">
    <property type="entry name" value="DUF4080"/>
</dbReference>
<dbReference type="SUPFAM" id="SSF102114">
    <property type="entry name" value="Radical SAM enzymes"/>
    <property type="match status" value="1"/>
</dbReference>
<evidence type="ECO:0000256" key="5">
    <source>
        <dbReference type="ARBA" id="ARBA00023014"/>
    </source>
</evidence>
<dbReference type="InterPro" id="IPR023404">
    <property type="entry name" value="rSAM_horseshoe"/>
</dbReference>
<dbReference type="SFLD" id="SFLDG01082">
    <property type="entry name" value="B12-binding_domain_containing"/>
    <property type="match status" value="1"/>
</dbReference>
<dbReference type="InterPro" id="IPR034466">
    <property type="entry name" value="Methyltransferase_Class_B"/>
</dbReference>
<evidence type="ECO:0000313" key="9">
    <source>
        <dbReference type="Proteomes" id="UP000183918"/>
    </source>
</evidence>
<dbReference type="Proteomes" id="UP000183918">
    <property type="component" value="Unassembled WGS sequence"/>
</dbReference>
<dbReference type="SMART" id="SM00729">
    <property type="entry name" value="Elp3"/>
    <property type="match status" value="1"/>
</dbReference>
<dbReference type="GO" id="GO:0051539">
    <property type="term" value="F:4 iron, 4 sulfur cluster binding"/>
    <property type="evidence" value="ECO:0007669"/>
    <property type="project" value="UniProtKB-KW"/>
</dbReference>
<reference evidence="8 9" key="1">
    <citation type="submission" date="2016-10" db="EMBL/GenBank/DDBJ databases">
        <authorList>
            <person name="de Groot N.N."/>
        </authorList>
    </citation>
    <scope>NUCLEOTIDE SEQUENCE [LARGE SCALE GENOMIC DNA]</scope>
    <source>
        <strain evidence="8 9">DSM 14045</strain>
    </source>
</reference>
<dbReference type="InterPro" id="IPR058240">
    <property type="entry name" value="rSAM_sf"/>
</dbReference>
<dbReference type="Gene3D" id="3.40.50.280">
    <property type="entry name" value="Cobalamin-binding domain"/>
    <property type="match status" value="1"/>
</dbReference>